<name>A0ABY8QNQ5_9MICO</name>
<dbReference type="InterPro" id="IPR021500">
    <property type="entry name" value="DUF3156"/>
</dbReference>
<keyword evidence="2" id="KW-1185">Reference proteome</keyword>
<gene>
    <name evidence="1" type="ORF">LWF01_10615</name>
</gene>
<accession>A0ABY8QNQ5</accession>
<organism evidence="1 2">
    <name type="scientific">Saxibacter everestensis</name>
    <dbReference type="NCBI Taxonomy" id="2909229"/>
    <lineage>
        <taxon>Bacteria</taxon>
        <taxon>Bacillati</taxon>
        <taxon>Actinomycetota</taxon>
        <taxon>Actinomycetes</taxon>
        <taxon>Micrococcales</taxon>
        <taxon>Brevibacteriaceae</taxon>
        <taxon>Saxibacter</taxon>
    </lineage>
</organism>
<dbReference type="RefSeq" id="WP_349637371.1">
    <property type="nucleotide sequence ID" value="NZ_CP090958.1"/>
</dbReference>
<protein>
    <recommendedName>
        <fullName evidence="3">DUF3156 family protein</fullName>
    </recommendedName>
</protein>
<dbReference type="EMBL" id="CP090958">
    <property type="protein sequence ID" value="WGW10590.1"/>
    <property type="molecule type" value="Genomic_DNA"/>
</dbReference>
<evidence type="ECO:0000313" key="2">
    <source>
        <dbReference type="Proteomes" id="UP001209083"/>
    </source>
</evidence>
<proteinExistence type="predicted"/>
<dbReference type="Proteomes" id="UP001209083">
    <property type="component" value="Chromosome"/>
</dbReference>
<reference evidence="1 2" key="1">
    <citation type="submission" date="2023-05" db="EMBL/GenBank/DDBJ databases">
        <title>Lithophilousrod everest ZFBP1038 complete genpme.</title>
        <authorList>
            <person name="Tian M."/>
        </authorList>
    </citation>
    <scope>NUCLEOTIDE SEQUENCE [LARGE SCALE GENOMIC DNA]</scope>
    <source>
        <strain evidence="1 2">ZFBP1038</strain>
    </source>
</reference>
<evidence type="ECO:0000313" key="1">
    <source>
        <dbReference type="EMBL" id="WGW10590.1"/>
    </source>
</evidence>
<dbReference type="Pfam" id="PF11354">
    <property type="entry name" value="DUF3156"/>
    <property type="match status" value="1"/>
</dbReference>
<sequence length="210" mass="22588">MKSITRKPRKNALEGDGPIVDRARQALHQIAAQFGEVSHRGRTRALVTTSDGIDLVLEYEPGNYVFSRVYNLRIKTTLPSDTAVPAGLGVSYRGADAPAFVSEAGLGKPRGEVRAPVAERTAPTAVIDALNTIVRDHLRGVDLVSSRVEIEGGRRVLHLTPMGGSFVWVLIPPIFKATAFPSGEPGRILELVRALRGFTIAATTPKGHHA</sequence>
<evidence type="ECO:0008006" key="3">
    <source>
        <dbReference type="Google" id="ProtNLM"/>
    </source>
</evidence>